<evidence type="ECO:0000313" key="1">
    <source>
        <dbReference type="EMBL" id="OGH66281.1"/>
    </source>
</evidence>
<comment type="caution">
    <text evidence="1">The sequence shown here is derived from an EMBL/GenBank/DDBJ whole genome shotgun (WGS) entry which is preliminary data.</text>
</comment>
<evidence type="ECO:0000313" key="2">
    <source>
        <dbReference type="Proteomes" id="UP000178742"/>
    </source>
</evidence>
<gene>
    <name evidence="1" type="ORF">A3B90_01715</name>
</gene>
<organism evidence="1 2">
    <name type="scientific">Candidatus Magasanikbacteria bacterium RIFCSPHIGHO2_02_FULL_41_13</name>
    <dbReference type="NCBI Taxonomy" id="1798676"/>
    <lineage>
        <taxon>Bacteria</taxon>
        <taxon>Candidatus Magasanikiibacteriota</taxon>
    </lineage>
</organism>
<name>A0A1F6M3P9_9BACT</name>
<protein>
    <submittedName>
        <fullName evidence="1">Uncharacterized protein</fullName>
    </submittedName>
</protein>
<dbReference type="EMBL" id="MFPX01000021">
    <property type="protein sequence ID" value="OGH66281.1"/>
    <property type="molecule type" value="Genomic_DNA"/>
</dbReference>
<dbReference type="STRING" id="1798676.A3B90_01715"/>
<reference evidence="1 2" key="1">
    <citation type="journal article" date="2016" name="Nat. Commun.">
        <title>Thousands of microbial genomes shed light on interconnected biogeochemical processes in an aquifer system.</title>
        <authorList>
            <person name="Anantharaman K."/>
            <person name="Brown C.T."/>
            <person name="Hug L.A."/>
            <person name="Sharon I."/>
            <person name="Castelle C.J."/>
            <person name="Probst A.J."/>
            <person name="Thomas B.C."/>
            <person name="Singh A."/>
            <person name="Wilkins M.J."/>
            <person name="Karaoz U."/>
            <person name="Brodie E.L."/>
            <person name="Williams K.H."/>
            <person name="Hubbard S.S."/>
            <person name="Banfield J.F."/>
        </authorList>
    </citation>
    <scope>NUCLEOTIDE SEQUENCE [LARGE SCALE GENOMIC DNA]</scope>
</reference>
<sequence>MKFWKKKLNYFLKIIFMGESELEKIIERVMGLVETTRRVIAYQQGRYNEQGLGAGLMPEDMLKASQGLTSEELQFLQDNRSFISDPEVLAFIGKEGLKPVGEGIDQTVAMKVIRIPELSEEEGAFNRVRGKIDVLMLKQKSGIDVSTEEELTDEEVRLFQELKTKYRRDINDGRRAQFLEKRQDALKPREAEQRKLNDSLRILTDMMRPAAERRDPAQNLTADGLLQVKRLALILNVELSREALAYIDAHTQAGSGAGDTQSFEIIKTQEKPARKSLWDRIRGK</sequence>
<dbReference type="AlphaFoldDB" id="A0A1F6M3P9"/>
<dbReference type="Proteomes" id="UP000178742">
    <property type="component" value="Unassembled WGS sequence"/>
</dbReference>
<accession>A0A1F6M3P9</accession>
<proteinExistence type="predicted"/>